<dbReference type="GO" id="GO:0008299">
    <property type="term" value="P:isoprenoid biosynthetic process"/>
    <property type="evidence" value="ECO:0007669"/>
    <property type="project" value="UniProtKB-ARBA"/>
</dbReference>
<dbReference type="Proteomes" id="UP001195769">
    <property type="component" value="Unassembled WGS sequence"/>
</dbReference>
<gene>
    <name evidence="7" type="ORF">F5891DRAFT_1186138</name>
</gene>
<dbReference type="SUPFAM" id="SSF48576">
    <property type="entry name" value="Terpenoid synthases"/>
    <property type="match status" value="1"/>
</dbReference>
<protein>
    <recommendedName>
        <fullName evidence="6">Terpene synthase</fullName>
        <ecNumber evidence="6">4.2.3.-</ecNumber>
    </recommendedName>
</protein>
<dbReference type="Pfam" id="PF19086">
    <property type="entry name" value="Terpene_syn_C_2"/>
    <property type="match status" value="1"/>
</dbReference>
<proteinExistence type="inferred from homology"/>
<dbReference type="AlphaFoldDB" id="A0AAD4EAD1"/>
<keyword evidence="3 6" id="KW-0479">Metal-binding</keyword>
<keyword evidence="5 6" id="KW-0456">Lyase</keyword>
<dbReference type="InterPro" id="IPR008949">
    <property type="entry name" value="Isoprenoid_synthase_dom_sf"/>
</dbReference>
<comment type="similarity">
    <text evidence="2 6">Belongs to the terpene synthase family.</text>
</comment>
<sequence length="190" mass="21881">MNLFFFYDDYTDFKDEAVTKQLRDIVLDALHNPHKIRPEGECIIGEIARQFWAHAIKSASLPSQCHFLETFDEYLHSVVVKALDREQGRRRSLDDYLKLRQYTAGLIPCLFIYEMGVDLPDEVFYHPVIMDLAECLSYLISIDNDMVSYNKEQAVGNEGHSMISIVMVELGLDISGAMAWAAHYHTEVQK</sequence>
<keyword evidence="8" id="KW-1185">Reference proteome</keyword>
<dbReference type="PANTHER" id="PTHR35201">
    <property type="entry name" value="TERPENE SYNTHASE"/>
    <property type="match status" value="1"/>
</dbReference>
<dbReference type="GO" id="GO:0010333">
    <property type="term" value="F:terpene synthase activity"/>
    <property type="evidence" value="ECO:0007669"/>
    <property type="project" value="InterPro"/>
</dbReference>
<evidence type="ECO:0000256" key="5">
    <source>
        <dbReference type="ARBA" id="ARBA00023239"/>
    </source>
</evidence>
<evidence type="ECO:0000256" key="2">
    <source>
        <dbReference type="ARBA" id="ARBA00006333"/>
    </source>
</evidence>
<evidence type="ECO:0000256" key="4">
    <source>
        <dbReference type="ARBA" id="ARBA00022842"/>
    </source>
</evidence>
<keyword evidence="4 6" id="KW-0460">Magnesium</keyword>
<dbReference type="EMBL" id="JABBWK010000016">
    <property type="protein sequence ID" value="KAG1902512.1"/>
    <property type="molecule type" value="Genomic_DNA"/>
</dbReference>
<evidence type="ECO:0000313" key="8">
    <source>
        <dbReference type="Proteomes" id="UP001195769"/>
    </source>
</evidence>
<accession>A0AAD4EAD1</accession>
<dbReference type="Gene3D" id="1.10.600.10">
    <property type="entry name" value="Farnesyl Diphosphate Synthase"/>
    <property type="match status" value="1"/>
</dbReference>
<dbReference type="GeneID" id="64660953"/>
<dbReference type="InterPro" id="IPR034686">
    <property type="entry name" value="Terpene_cyclase-like_2"/>
</dbReference>
<evidence type="ECO:0000313" key="7">
    <source>
        <dbReference type="EMBL" id="KAG1902512.1"/>
    </source>
</evidence>
<reference evidence="7" key="1">
    <citation type="journal article" date="2020" name="New Phytol.">
        <title>Comparative genomics reveals dynamic genome evolution in host specialist ectomycorrhizal fungi.</title>
        <authorList>
            <person name="Lofgren L.A."/>
            <person name="Nguyen N.H."/>
            <person name="Vilgalys R."/>
            <person name="Ruytinx J."/>
            <person name="Liao H.L."/>
            <person name="Branco S."/>
            <person name="Kuo A."/>
            <person name="LaButti K."/>
            <person name="Lipzen A."/>
            <person name="Andreopoulos W."/>
            <person name="Pangilinan J."/>
            <person name="Riley R."/>
            <person name="Hundley H."/>
            <person name="Na H."/>
            <person name="Barry K."/>
            <person name="Grigoriev I.V."/>
            <person name="Stajich J.E."/>
            <person name="Kennedy P.G."/>
        </authorList>
    </citation>
    <scope>NUCLEOTIDE SEQUENCE</scope>
    <source>
        <strain evidence="7">FC203</strain>
    </source>
</reference>
<dbReference type="RefSeq" id="XP_041228087.1">
    <property type="nucleotide sequence ID" value="XM_041366655.1"/>
</dbReference>
<evidence type="ECO:0000256" key="6">
    <source>
        <dbReference type="RuleBase" id="RU366034"/>
    </source>
</evidence>
<name>A0AAD4EAD1_9AGAM</name>
<organism evidence="7 8">
    <name type="scientific">Suillus fuscotomentosus</name>
    <dbReference type="NCBI Taxonomy" id="1912939"/>
    <lineage>
        <taxon>Eukaryota</taxon>
        <taxon>Fungi</taxon>
        <taxon>Dikarya</taxon>
        <taxon>Basidiomycota</taxon>
        <taxon>Agaricomycotina</taxon>
        <taxon>Agaricomycetes</taxon>
        <taxon>Agaricomycetidae</taxon>
        <taxon>Boletales</taxon>
        <taxon>Suillineae</taxon>
        <taxon>Suillaceae</taxon>
        <taxon>Suillus</taxon>
    </lineage>
</organism>
<dbReference type="GO" id="GO:0046872">
    <property type="term" value="F:metal ion binding"/>
    <property type="evidence" value="ECO:0007669"/>
    <property type="project" value="UniProtKB-KW"/>
</dbReference>
<dbReference type="EC" id="4.2.3.-" evidence="6"/>
<comment type="cofactor">
    <cofactor evidence="1 6">
        <name>Mg(2+)</name>
        <dbReference type="ChEBI" id="CHEBI:18420"/>
    </cofactor>
</comment>
<dbReference type="PANTHER" id="PTHR35201:SF4">
    <property type="entry name" value="BETA-PINACENE SYNTHASE-RELATED"/>
    <property type="match status" value="1"/>
</dbReference>
<evidence type="ECO:0000256" key="3">
    <source>
        <dbReference type="ARBA" id="ARBA00022723"/>
    </source>
</evidence>
<comment type="caution">
    <text evidence="7">The sequence shown here is derived from an EMBL/GenBank/DDBJ whole genome shotgun (WGS) entry which is preliminary data.</text>
</comment>
<evidence type="ECO:0000256" key="1">
    <source>
        <dbReference type="ARBA" id="ARBA00001946"/>
    </source>
</evidence>